<name>A0ABW7SVU2_9ACTN</name>
<dbReference type="Proteomes" id="UP001611075">
    <property type="component" value="Unassembled WGS sequence"/>
</dbReference>
<evidence type="ECO:0000256" key="3">
    <source>
        <dbReference type="SAM" id="SignalP"/>
    </source>
</evidence>
<accession>A0ABW7SVU2</accession>
<organism evidence="4 5">
    <name type="scientific">Micromonospora rubida</name>
    <dbReference type="NCBI Taxonomy" id="2697657"/>
    <lineage>
        <taxon>Bacteria</taxon>
        <taxon>Bacillati</taxon>
        <taxon>Actinomycetota</taxon>
        <taxon>Actinomycetes</taxon>
        <taxon>Micromonosporales</taxon>
        <taxon>Micromonosporaceae</taxon>
        <taxon>Micromonospora</taxon>
    </lineage>
</organism>
<feature type="transmembrane region" description="Helical" evidence="2">
    <location>
        <begin position="192"/>
        <end position="214"/>
    </location>
</feature>
<dbReference type="PANTHER" id="PTHR34821">
    <property type="entry name" value="INNER MEMBRANE PROTEIN YDCZ"/>
    <property type="match status" value="1"/>
</dbReference>
<keyword evidence="2" id="KW-0472">Membrane</keyword>
<evidence type="ECO:0000313" key="4">
    <source>
        <dbReference type="EMBL" id="MFI0796133.1"/>
    </source>
</evidence>
<keyword evidence="2" id="KW-0812">Transmembrane</keyword>
<sequence>MRPPPPAVALALVVLGGAASAAQGAGNATLGERAGDPVLGALVNNIGGCLVVLVGLLGLPSTRAGLDALRRVRLPWWSYLGGLGGAVIVTVATYVVPVLGIAVFTIAQVAGGSLGGLAADRSGLAPLGRLRLTGPRVTGALLGVLAVALAQFGRPVAGVAVGGILLAVAGGVAVALQSALNGRVAAAGTTTAGIAINFAVGTPVIVAVAALAGAFTGPEPTWPGDWYLYLGGLLGVGIVLALMLGVRAVGVLRTGLALVAGQLGGALLLDVALPGGAGPRWPVLVGALLTLLAVVVAGRGTRPPTPAGPVVPPSRTAPAAAAAPTARTADGTVDMREVTGR</sequence>
<reference evidence="4 5" key="1">
    <citation type="submission" date="2024-10" db="EMBL/GenBank/DDBJ databases">
        <title>The Natural Products Discovery Center: Release of the First 8490 Sequenced Strains for Exploring Actinobacteria Biosynthetic Diversity.</title>
        <authorList>
            <person name="Kalkreuter E."/>
            <person name="Kautsar S.A."/>
            <person name="Yang D."/>
            <person name="Bader C.D."/>
            <person name="Teijaro C.N."/>
            <person name="Fluegel L."/>
            <person name="Davis C.M."/>
            <person name="Simpson J.R."/>
            <person name="Lauterbach L."/>
            <person name="Steele A.D."/>
            <person name="Gui C."/>
            <person name="Meng S."/>
            <person name="Li G."/>
            <person name="Viehrig K."/>
            <person name="Ye F."/>
            <person name="Su P."/>
            <person name="Kiefer A.F."/>
            <person name="Nichols A."/>
            <person name="Cepeda A.J."/>
            <person name="Yan W."/>
            <person name="Fan B."/>
            <person name="Jiang Y."/>
            <person name="Adhikari A."/>
            <person name="Zheng C.-J."/>
            <person name="Schuster L."/>
            <person name="Cowan T.M."/>
            <person name="Smanski M.J."/>
            <person name="Chevrette M.G."/>
            <person name="De Carvalho L.P.S."/>
            <person name="Shen B."/>
        </authorList>
    </citation>
    <scope>NUCLEOTIDE SEQUENCE [LARGE SCALE GENOMIC DNA]</scope>
    <source>
        <strain evidence="4 5">NPDC021253</strain>
    </source>
</reference>
<keyword evidence="2" id="KW-1133">Transmembrane helix</keyword>
<comment type="caution">
    <text evidence="4">The sequence shown here is derived from an EMBL/GenBank/DDBJ whole genome shotgun (WGS) entry which is preliminary data.</text>
</comment>
<feature type="transmembrane region" description="Helical" evidence="2">
    <location>
        <begin position="40"/>
        <end position="62"/>
    </location>
</feature>
<feature type="transmembrane region" description="Helical" evidence="2">
    <location>
        <begin position="132"/>
        <end position="150"/>
    </location>
</feature>
<dbReference type="EMBL" id="JBIRPU010000024">
    <property type="protein sequence ID" value="MFI0796133.1"/>
    <property type="molecule type" value="Genomic_DNA"/>
</dbReference>
<feature type="transmembrane region" description="Helical" evidence="2">
    <location>
        <begin position="74"/>
        <end position="95"/>
    </location>
</feature>
<protein>
    <submittedName>
        <fullName evidence="4">DMT family transporter</fullName>
    </submittedName>
</protein>
<dbReference type="RefSeq" id="WP_396683967.1">
    <property type="nucleotide sequence ID" value="NZ_JBIRPU010000024.1"/>
</dbReference>
<feature type="region of interest" description="Disordered" evidence="1">
    <location>
        <begin position="303"/>
        <end position="341"/>
    </location>
</feature>
<dbReference type="InterPro" id="IPR006750">
    <property type="entry name" value="YdcZ"/>
</dbReference>
<feature type="compositionally biased region" description="Low complexity" evidence="1">
    <location>
        <begin position="316"/>
        <end position="329"/>
    </location>
</feature>
<feature type="transmembrane region" description="Helical" evidence="2">
    <location>
        <begin position="281"/>
        <end position="298"/>
    </location>
</feature>
<keyword evidence="3" id="KW-0732">Signal</keyword>
<dbReference type="Pfam" id="PF04657">
    <property type="entry name" value="DMT_YdcZ"/>
    <property type="match status" value="2"/>
</dbReference>
<evidence type="ECO:0000256" key="2">
    <source>
        <dbReference type="SAM" id="Phobius"/>
    </source>
</evidence>
<evidence type="ECO:0000256" key="1">
    <source>
        <dbReference type="SAM" id="MobiDB-lite"/>
    </source>
</evidence>
<feature type="signal peptide" evidence="3">
    <location>
        <begin position="1"/>
        <end position="24"/>
    </location>
</feature>
<keyword evidence="5" id="KW-1185">Reference proteome</keyword>
<feature type="chain" id="PRO_5046834789" evidence="3">
    <location>
        <begin position="25"/>
        <end position="341"/>
    </location>
</feature>
<gene>
    <name evidence="4" type="ORF">ACH4OY_26135</name>
</gene>
<dbReference type="PANTHER" id="PTHR34821:SF2">
    <property type="entry name" value="INNER MEMBRANE PROTEIN YDCZ"/>
    <property type="match status" value="1"/>
</dbReference>
<feature type="transmembrane region" description="Helical" evidence="2">
    <location>
        <begin position="226"/>
        <end position="244"/>
    </location>
</feature>
<feature type="compositionally biased region" description="Pro residues" evidence="1">
    <location>
        <begin position="303"/>
        <end position="312"/>
    </location>
</feature>
<evidence type="ECO:0000313" key="5">
    <source>
        <dbReference type="Proteomes" id="UP001611075"/>
    </source>
</evidence>
<feature type="transmembrane region" description="Helical" evidence="2">
    <location>
        <begin position="156"/>
        <end position="180"/>
    </location>
</feature>
<feature type="transmembrane region" description="Helical" evidence="2">
    <location>
        <begin position="101"/>
        <end position="120"/>
    </location>
</feature>
<feature type="transmembrane region" description="Helical" evidence="2">
    <location>
        <begin position="251"/>
        <end position="269"/>
    </location>
</feature>
<proteinExistence type="predicted"/>